<dbReference type="GO" id="GO:0005634">
    <property type="term" value="C:nucleus"/>
    <property type="evidence" value="ECO:0007669"/>
    <property type="project" value="TreeGrafter"/>
</dbReference>
<dbReference type="Proteomes" id="UP001151582">
    <property type="component" value="Unassembled WGS sequence"/>
</dbReference>
<dbReference type="AlphaFoldDB" id="A0A9W8E8F5"/>
<organism evidence="3 4">
    <name type="scientific">Dimargaris verticillata</name>
    <dbReference type="NCBI Taxonomy" id="2761393"/>
    <lineage>
        <taxon>Eukaryota</taxon>
        <taxon>Fungi</taxon>
        <taxon>Fungi incertae sedis</taxon>
        <taxon>Zoopagomycota</taxon>
        <taxon>Kickxellomycotina</taxon>
        <taxon>Dimargaritomycetes</taxon>
        <taxon>Dimargaritales</taxon>
        <taxon>Dimargaritaceae</taxon>
        <taxon>Dimargaris</taxon>
    </lineage>
</organism>
<evidence type="ECO:0000313" key="4">
    <source>
        <dbReference type="Proteomes" id="UP001151582"/>
    </source>
</evidence>
<proteinExistence type="predicted"/>
<dbReference type="InterPro" id="IPR014876">
    <property type="entry name" value="DEK_C"/>
</dbReference>
<feature type="region of interest" description="Disordered" evidence="1">
    <location>
        <begin position="59"/>
        <end position="187"/>
    </location>
</feature>
<sequence>MDPKTLQTTCRRVLRGADFSVITAKQVRRQIEQALELDPKALDNPENKQLVLQCIEQFMTDDARSDHESSEQASTSSPPRSPEQPKTESTQRVASTDSSQETDSETETESAKPVRSSPKPTASNPLSPRTNADSATIDQESSDMSEVEDTPPAKRHRPGPKTEPGPRKPKAVAKRPETSAAGTKDETKLKSLKTYVWKCGVRKNWAKELAGLTSKQQVQRVKQILIDLGVEGRPTLDKCKKVTYRRELESERESMDTSLILDGKDNDTPRSRGLRRLQRGKQPATATLASSDPPMDFSFLGEDVE</sequence>
<feature type="compositionally biased region" description="Polar residues" evidence="1">
    <location>
        <begin position="118"/>
        <end position="139"/>
    </location>
</feature>
<accession>A0A9W8E8F5</accession>
<feature type="compositionally biased region" description="Basic and acidic residues" evidence="1">
    <location>
        <begin position="61"/>
        <end position="70"/>
    </location>
</feature>
<dbReference type="PROSITE" id="PS51998">
    <property type="entry name" value="DEK_C"/>
    <property type="match status" value="1"/>
</dbReference>
<dbReference type="OrthoDB" id="552755at2759"/>
<name>A0A9W8E8F5_9FUNG</name>
<protein>
    <recommendedName>
        <fullName evidence="2">DEK-C domain-containing protein</fullName>
    </recommendedName>
</protein>
<feature type="region of interest" description="Disordered" evidence="1">
    <location>
        <begin position="249"/>
        <end position="305"/>
    </location>
</feature>
<dbReference type="EMBL" id="JANBQB010000284">
    <property type="protein sequence ID" value="KAJ1978324.1"/>
    <property type="molecule type" value="Genomic_DNA"/>
</dbReference>
<gene>
    <name evidence="3" type="ORF">H4R34_003248</name>
</gene>
<dbReference type="PANTHER" id="PTHR15410:SF2">
    <property type="entry name" value="HIRA-INTERACTING PROTEIN 3"/>
    <property type="match status" value="1"/>
</dbReference>
<evidence type="ECO:0000259" key="2">
    <source>
        <dbReference type="PROSITE" id="PS51998"/>
    </source>
</evidence>
<reference evidence="3" key="1">
    <citation type="submission" date="2022-07" db="EMBL/GenBank/DDBJ databases">
        <title>Phylogenomic reconstructions and comparative analyses of Kickxellomycotina fungi.</title>
        <authorList>
            <person name="Reynolds N.K."/>
            <person name="Stajich J.E."/>
            <person name="Barry K."/>
            <person name="Grigoriev I.V."/>
            <person name="Crous P."/>
            <person name="Smith M.E."/>
        </authorList>
    </citation>
    <scope>NUCLEOTIDE SEQUENCE</scope>
    <source>
        <strain evidence="3">RSA 567</strain>
    </source>
</reference>
<dbReference type="InterPro" id="IPR037647">
    <property type="entry name" value="HIRIP3"/>
</dbReference>
<keyword evidence="4" id="KW-1185">Reference proteome</keyword>
<dbReference type="PANTHER" id="PTHR15410">
    <property type="entry name" value="HIRA-INTERACTING PROTEIN 3"/>
    <property type="match status" value="1"/>
</dbReference>
<evidence type="ECO:0000313" key="3">
    <source>
        <dbReference type="EMBL" id="KAJ1978324.1"/>
    </source>
</evidence>
<comment type="caution">
    <text evidence="3">The sequence shown here is derived from an EMBL/GenBank/DDBJ whole genome shotgun (WGS) entry which is preliminary data.</text>
</comment>
<feature type="domain" description="DEK-C" evidence="2">
    <location>
        <begin position="1"/>
        <end position="60"/>
    </location>
</feature>
<feature type="compositionally biased region" description="Acidic residues" evidence="1">
    <location>
        <begin position="140"/>
        <end position="149"/>
    </location>
</feature>
<evidence type="ECO:0000256" key="1">
    <source>
        <dbReference type="SAM" id="MobiDB-lite"/>
    </source>
</evidence>